<dbReference type="InterPro" id="IPR058780">
    <property type="entry name" value="YhfM-like_dom"/>
</dbReference>
<dbReference type="Proteomes" id="UP000198778">
    <property type="component" value="Unassembled WGS sequence"/>
</dbReference>
<protein>
    <recommendedName>
        <fullName evidence="1">YhfM-like domain-containing protein</fullName>
    </recommendedName>
</protein>
<dbReference type="Pfam" id="PF26353">
    <property type="entry name" value="YhfM"/>
    <property type="match status" value="1"/>
</dbReference>
<sequence length="135" mass="15442">MMKLSIAGLMIFGLLTAGCSFGLYVNSFSVDEIRLYETDSFYSENLELFEVYEESKDIKRFLRAVNNTSKLDGAVDMADPDFEVDLIKEGELFKGYYLWVSEDGASLMDRDDTHTLYRVKEKGQEIFRGVTAVEE</sequence>
<dbReference type="OrthoDB" id="2865555at2"/>
<feature type="domain" description="YhfM-like" evidence="1">
    <location>
        <begin position="51"/>
        <end position="127"/>
    </location>
</feature>
<name>A0A1H0CSH4_9BACI</name>
<organism evidence="2 3">
    <name type="scientific">Alkalicoccus daliensis</name>
    <dbReference type="NCBI Taxonomy" id="745820"/>
    <lineage>
        <taxon>Bacteria</taxon>
        <taxon>Bacillati</taxon>
        <taxon>Bacillota</taxon>
        <taxon>Bacilli</taxon>
        <taxon>Bacillales</taxon>
        <taxon>Bacillaceae</taxon>
        <taxon>Alkalicoccus</taxon>
    </lineage>
</organism>
<evidence type="ECO:0000313" key="2">
    <source>
        <dbReference type="EMBL" id="SDN60631.1"/>
    </source>
</evidence>
<evidence type="ECO:0000259" key="1">
    <source>
        <dbReference type="Pfam" id="PF26353"/>
    </source>
</evidence>
<dbReference type="AlphaFoldDB" id="A0A1H0CSH4"/>
<dbReference type="EMBL" id="FNIL01000002">
    <property type="protein sequence ID" value="SDN60631.1"/>
    <property type="molecule type" value="Genomic_DNA"/>
</dbReference>
<dbReference type="PROSITE" id="PS51257">
    <property type="entry name" value="PROKAR_LIPOPROTEIN"/>
    <property type="match status" value="1"/>
</dbReference>
<reference evidence="3" key="1">
    <citation type="submission" date="2016-10" db="EMBL/GenBank/DDBJ databases">
        <authorList>
            <person name="Varghese N."/>
            <person name="Submissions S."/>
        </authorList>
    </citation>
    <scope>NUCLEOTIDE SEQUENCE [LARGE SCALE GENOMIC DNA]</scope>
    <source>
        <strain evidence="3">CGMCC 1.10369</strain>
    </source>
</reference>
<proteinExistence type="predicted"/>
<gene>
    <name evidence="2" type="ORF">SAMN04488053_102208</name>
</gene>
<evidence type="ECO:0000313" key="3">
    <source>
        <dbReference type="Proteomes" id="UP000198778"/>
    </source>
</evidence>
<keyword evidence="3" id="KW-1185">Reference proteome</keyword>
<accession>A0A1H0CSH4</accession>
<dbReference type="RefSeq" id="WP_090841469.1">
    <property type="nucleotide sequence ID" value="NZ_FNIL01000002.1"/>
</dbReference>